<evidence type="ECO:0000313" key="3">
    <source>
        <dbReference type="Proteomes" id="UP000288675"/>
    </source>
</evidence>
<reference evidence="2 3" key="1">
    <citation type="submission" date="2019-01" db="EMBL/GenBank/DDBJ databases">
        <title>Genome sequence of Bacillus glycinifermentans SRCM103574.</title>
        <authorList>
            <person name="Kong H.-J."/>
            <person name="Jeong S.-Y."/>
            <person name="Jeong D.-Y."/>
        </authorList>
    </citation>
    <scope>NUCLEOTIDE SEQUENCE [LARGE SCALE GENOMIC DNA]</scope>
    <source>
        <strain evidence="2 3">SRCM103574</strain>
        <plasmid evidence="2 3">unnamed1</plasmid>
    </source>
</reference>
<gene>
    <name evidence="2" type="ORF">EQZ20_24515</name>
</gene>
<dbReference type="GeneID" id="39505812"/>
<keyword evidence="1" id="KW-0812">Transmembrane</keyword>
<organism evidence="2 3">
    <name type="scientific">Bacillus glycinifermentans</name>
    <dbReference type="NCBI Taxonomy" id="1664069"/>
    <lineage>
        <taxon>Bacteria</taxon>
        <taxon>Bacillati</taxon>
        <taxon>Bacillota</taxon>
        <taxon>Bacilli</taxon>
        <taxon>Bacillales</taxon>
        <taxon>Bacillaceae</taxon>
        <taxon>Bacillus</taxon>
    </lineage>
</organism>
<sequence length="211" mass="24887">MKNLKHLKKIKRQILYSVVWRVAFLLLCPILINLISLFMPLSLGIMVTNSFIISLLFCISLTRHFRNLIDINTALKEYKHIENVLKDYSMDIETGDKLLDNTLAKYDLMLDFKKTYDIDKLQELKDLLNEYKQTQLISLIPDEHTESQEKEKKMVAVFLIASKSAAERALYSIFDSRSPFGSKGRIYFYKWHMARLNEKWNLSRELETKNI</sequence>
<dbReference type="EMBL" id="CP035233">
    <property type="protein sequence ID" value="QAT68040.1"/>
    <property type="molecule type" value="Genomic_DNA"/>
</dbReference>
<dbReference type="Proteomes" id="UP000288675">
    <property type="component" value="Plasmid unnamed1"/>
</dbReference>
<proteinExistence type="predicted"/>
<dbReference type="AlphaFoldDB" id="A0AAJ4D524"/>
<evidence type="ECO:0000313" key="2">
    <source>
        <dbReference type="EMBL" id="QAT68040.1"/>
    </source>
</evidence>
<geneLocation type="plasmid" evidence="2 3">
    <name>unnamed1</name>
</geneLocation>
<feature type="transmembrane region" description="Helical" evidence="1">
    <location>
        <begin position="41"/>
        <end position="61"/>
    </location>
</feature>
<keyword evidence="1" id="KW-1133">Transmembrane helix</keyword>
<accession>A0AAJ4D524</accession>
<feature type="transmembrane region" description="Helical" evidence="1">
    <location>
        <begin position="14"/>
        <end position="35"/>
    </location>
</feature>
<evidence type="ECO:0000256" key="1">
    <source>
        <dbReference type="SAM" id="Phobius"/>
    </source>
</evidence>
<protein>
    <submittedName>
        <fullName evidence="2">Uncharacterized protein</fullName>
    </submittedName>
</protein>
<keyword evidence="2" id="KW-0614">Plasmid</keyword>
<keyword evidence="1" id="KW-0472">Membrane</keyword>
<name>A0AAJ4D524_9BACI</name>
<dbReference type="RefSeq" id="WP_128748469.1">
    <property type="nucleotide sequence ID" value="NZ_CP035233.1"/>
</dbReference>